<keyword evidence="3" id="KW-0813">Transport</keyword>
<evidence type="ECO:0000256" key="5">
    <source>
        <dbReference type="ARBA" id="ARBA00022692"/>
    </source>
</evidence>
<comment type="subcellular location">
    <subcellularLocation>
        <location evidence="1">Cell membrane</location>
        <topology evidence="1">Multi-pass membrane protein</topology>
    </subcellularLocation>
</comment>
<dbReference type="EMBL" id="CP001968">
    <property type="protein sequence ID" value="ADD67699.1"/>
    <property type="molecule type" value="Genomic_DNA"/>
</dbReference>
<dbReference type="FunFam" id="1.10.3470.10:FF:000001">
    <property type="entry name" value="Vitamin B12 ABC transporter permease BtuC"/>
    <property type="match status" value="1"/>
</dbReference>
<reference evidence="9 10" key="1">
    <citation type="journal article" date="2010" name="Stand. Genomic Sci.">
        <title>Complete genome sequence of Denitrovibrio acetiphilus type strain (N2460).</title>
        <authorList>
            <person name="Kiss H."/>
            <person name="Lang E."/>
            <person name="Lapidus A."/>
            <person name="Copeland A."/>
            <person name="Nolan M."/>
            <person name="Glavina Del Rio T."/>
            <person name="Chen F."/>
            <person name="Lucas S."/>
            <person name="Tice H."/>
            <person name="Cheng J.F."/>
            <person name="Han C."/>
            <person name="Goodwin L."/>
            <person name="Pitluck S."/>
            <person name="Liolios K."/>
            <person name="Pati A."/>
            <person name="Ivanova N."/>
            <person name="Mavromatis K."/>
            <person name="Chen A."/>
            <person name="Palaniappan K."/>
            <person name="Land M."/>
            <person name="Hauser L."/>
            <person name="Chang Y.J."/>
            <person name="Jeffries C.D."/>
            <person name="Detter J.C."/>
            <person name="Brettin T."/>
            <person name="Spring S."/>
            <person name="Rohde M."/>
            <person name="Goker M."/>
            <person name="Woyke T."/>
            <person name="Bristow J."/>
            <person name="Eisen J.A."/>
            <person name="Markowitz V."/>
            <person name="Hugenholtz P."/>
            <person name="Kyrpides N.C."/>
            <person name="Klenk H.P."/>
        </authorList>
    </citation>
    <scope>NUCLEOTIDE SEQUENCE [LARGE SCALE GENOMIC DNA]</scope>
    <source>
        <strain evidence="10">DSM 12809 / NBRC 114555 / N2460</strain>
    </source>
</reference>
<dbReference type="STRING" id="522772.Dacet_0921"/>
<keyword evidence="5 8" id="KW-0812">Transmembrane</keyword>
<dbReference type="GO" id="GO:0005886">
    <property type="term" value="C:plasma membrane"/>
    <property type="evidence" value="ECO:0007669"/>
    <property type="project" value="UniProtKB-SubCell"/>
</dbReference>
<feature type="transmembrane region" description="Helical" evidence="8">
    <location>
        <begin position="199"/>
        <end position="219"/>
    </location>
</feature>
<name>D4H653_DENA2</name>
<feature type="transmembrane region" description="Helical" evidence="8">
    <location>
        <begin position="94"/>
        <end position="117"/>
    </location>
</feature>
<sequence length="344" mass="36057" precursor="true">MALSKTAFCTALAALMFALILYAVKHGALDVSWREVIQAIFGYGQNDDLKYIIWNLRLPRIIAAVVVGACLAVTGVVLQNILNNPLASSFTLGISHGAAFGASFAILVMGAGGLSHIGSGVVLSKLHSIAAGAFAGSLAASGVILLFSFFSGITAQGLILVGIAMSSFFNACTMLLQFFSTDSQLAAAVFWTFGDLGKGGWTEAFIITGVLIAGCLALIKFSWDYDVIRWGQATAEGLGVDVKKVRLISLLITSLMAATATAYYGVIGFVGLIAPHMVRLVFRHSGHLFLITASGLLGGVFLLFADILGQSIVSPLSLPVGILTAFTGVPVFLFLLLKRSVKDA</sequence>
<feature type="transmembrane region" description="Helical" evidence="8">
    <location>
        <begin position="61"/>
        <end position="82"/>
    </location>
</feature>
<protein>
    <submittedName>
        <fullName evidence="9">Transport system permease protein</fullName>
    </submittedName>
</protein>
<proteinExistence type="inferred from homology"/>
<dbReference type="PANTHER" id="PTHR30472">
    <property type="entry name" value="FERRIC ENTEROBACTIN TRANSPORT SYSTEM PERMEASE PROTEIN"/>
    <property type="match status" value="1"/>
</dbReference>
<comment type="similarity">
    <text evidence="2">Belongs to the binding-protein-dependent transport system permease family. FecCD subfamily.</text>
</comment>
<feature type="transmembrane region" description="Helical" evidence="8">
    <location>
        <begin position="129"/>
        <end position="150"/>
    </location>
</feature>
<accession>D4H653</accession>
<evidence type="ECO:0000256" key="4">
    <source>
        <dbReference type="ARBA" id="ARBA00022475"/>
    </source>
</evidence>
<dbReference type="KEGG" id="dap:Dacet_0921"/>
<dbReference type="InParanoid" id="D4H653"/>
<dbReference type="InterPro" id="IPR000522">
    <property type="entry name" value="ABC_transptr_permease_BtuC"/>
</dbReference>
<evidence type="ECO:0000256" key="7">
    <source>
        <dbReference type="ARBA" id="ARBA00023136"/>
    </source>
</evidence>
<keyword evidence="10" id="KW-1185">Reference proteome</keyword>
<keyword evidence="4" id="KW-1003">Cell membrane</keyword>
<feature type="transmembrane region" description="Helical" evidence="8">
    <location>
        <begin position="316"/>
        <end position="337"/>
    </location>
</feature>
<organism evidence="9 10">
    <name type="scientific">Denitrovibrio acetiphilus (strain DSM 12809 / NBRC 114555 / N2460)</name>
    <dbReference type="NCBI Taxonomy" id="522772"/>
    <lineage>
        <taxon>Bacteria</taxon>
        <taxon>Pseudomonadati</taxon>
        <taxon>Deferribacterota</taxon>
        <taxon>Deferribacteres</taxon>
        <taxon>Deferribacterales</taxon>
        <taxon>Geovibrionaceae</taxon>
        <taxon>Denitrovibrio</taxon>
    </lineage>
</organism>
<dbReference type="PANTHER" id="PTHR30472:SF25">
    <property type="entry name" value="ABC TRANSPORTER PERMEASE PROTEIN MJ0876-RELATED"/>
    <property type="match status" value="1"/>
</dbReference>
<evidence type="ECO:0000313" key="10">
    <source>
        <dbReference type="Proteomes" id="UP000002012"/>
    </source>
</evidence>
<dbReference type="Proteomes" id="UP000002012">
    <property type="component" value="Chromosome"/>
</dbReference>
<dbReference type="SUPFAM" id="SSF81345">
    <property type="entry name" value="ABC transporter involved in vitamin B12 uptake, BtuC"/>
    <property type="match status" value="1"/>
</dbReference>
<dbReference type="CDD" id="cd06550">
    <property type="entry name" value="TM_ABC_iron-siderophores_like"/>
    <property type="match status" value="1"/>
</dbReference>
<keyword evidence="7 8" id="KW-0472">Membrane</keyword>
<feature type="transmembrane region" description="Helical" evidence="8">
    <location>
        <begin position="157"/>
        <end position="179"/>
    </location>
</feature>
<dbReference type="HOGENOM" id="CLU_013016_0_0_0"/>
<evidence type="ECO:0000256" key="3">
    <source>
        <dbReference type="ARBA" id="ARBA00022448"/>
    </source>
</evidence>
<dbReference type="eggNOG" id="COG0609">
    <property type="taxonomic scope" value="Bacteria"/>
</dbReference>
<dbReference type="InterPro" id="IPR037294">
    <property type="entry name" value="ABC_BtuC-like"/>
</dbReference>
<dbReference type="Pfam" id="PF01032">
    <property type="entry name" value="FecCD"/>
    <property type="match status" value="1"/>
</dbReference>
<evidence type="ECO:0000256" key="1">
    <source>
        <dbReference type="ARBA" id="ARBA00004651"/>
    </source>
</evidence>
<evidence type="ECO:0000256" key="8">
    <source>
        <dbReference type="SAM" id="Phobius"/>
    </source>
</evidence>
<dbReference type="PaxDb" id="522772-Dacet_0921"/>
<feature type="transmembrane region" description="Helical" evidence="8">
    <location>
        <begin position="247"/>
        <end position="274"/>
    </location>
</feature>
<evidence type="ECO:0000256" key="2">
    <source>
        <dbReference type="ARBA" id="ARBA00007935"/>
    </source>
</evidence>
<dbReference type="GO" id="GO:0033214">
    <property type="term" value="P:siderophore-iron import into cell"/>
    <property type="evidence" value="ECO:0007669"/>
    <property type="project" value="TreeGrafter"/>
</dbReference>
<dbReference type="GO" id="GO:0022857">
    <property type="term" value="F:transmembrane transporter activity"/>
    <property type="evidence" value="ECO:0007669"/>
    <property type="project" value="InterPro"/>
</dbReference>
<dbReference type="Gene3D" id="1.10.3470.10">
    <property type="entry name" value="ABC transporter involved in vitamin B12 uptake, BtuC"/>
    <property type="match status" value="1"/>
</dbReference>
<evidence type="ECO:0000313" key="9">
    <source>
        <dbReference type="EMBL" id="ADD67699.1"/>
    </source>
</evidence>
<feature type="transmembrane region" description="Helical" evidence="8">
    <location>
        <begin position="286"/>
        <end position="304"/>
    </location>
</feature>
<evidence type="ECO:0000256" key="6">
    <source>
        <dbReference type="ARBA" id="ARBA00022989"/>
    </source>
</evidence>
<dbReference type="AlphaFoldDB" id="D4H653"/>
<gene>
    <name evidence="9" type="ordered locus">Dacet_0921</name>
</gene>
<keyword evidence="6 8" id="KW-1133">Transmembrane helix</keyword>
<dbReference type="RefSeq" id="WP_013010230.1">
    <property type="nucleotide sequence ID" value="NC_013943.1"/>
</dbReference>